<dbReference type="InterPro" id="IPR014047">
    <property type="entry name" value="Chr_Tranpt_l_chain"/>
</dbReference>
<dbReference type="InterPro" id="IPR003370">
    <property type="entry name" value="Chromate_transpt"/>
</dbReference>
<dbReference type="PANTHER" id="PTHR33567">
    <property type="entry name" value="CHROMATE ION TRANSPORTER (EUROFUNG)"/>
    <property type="match status" value="1"/>
</dbReference>
<organism evidence="8 9">
    <name type="scientific">Phnomibacter ginsenosidimutans</name>
    <dbReference type="NCBI Taxonomy" id="2676868"/>
    <lineage>
        <taxon>Bacteria</taxon>
        <taxon>Pseudomonadati</taxon>
        <taxon>Bacteroidota</taxon>
        <taxon>Chitinophagia</taxon>
        <taxon>Chitinophagales</taxon>
        <taxon>Chitinophagaceae</taxon>
        <taxon>Phnomibacter</taxon>
    </lineage>
</organism>
<dbReference type="GO" id="GO:0005886">
    <property type="term" value="C:plasma membrane"/>
    <property type="evidence" value="ECO:0007669"/>
    <property type="project" value="UniProtKB-SubCell"/>
</dbReference>
<feature type="transmembrane region" description="Helical" evidence="7">
    <location>
        <begin position="76"/>
        <end position="101"/>
    </location>
</feature>
<gene>
    <name evidence="8" type="primary">chrA</name>
    <name evidence="8" type="ORF">GLV81_18575</name>
</gene>
<keyword evidence="9" id="KW-1185">Reference proteome</keyword>
<evidence type="ECO:0000256" key="3">
    <source>
        <dbReference type="ARBA" id="ARBA00022475"/>
    </source>
</evidence>
<name>A0A6I6GQA2_9BACT</name>
<feature type="transmembrane region" description="Helical" evidence="7">
    <location>
        <begin position="113"/>
        <end position="130"/>
    </location>
</feature>
<evidence type="ECO:0000256" key="6">
    <source>
        <dbReference type="ARBA" id="ARBA00023136"/>
    </source>
</evidence>
<dbReference type="PANTHER" id="PTHR33567:SF3">
    <property type="entry name" value="CHROMATE ION TRANSPORTER (EUROFUNG)"/>
    <property type="match status" value="1"/>
</dbReference>
<dbReference type="Pfam" id="PF02417">
    <property type="entry name" value="Chromate_transp"/>
    <property type="match status" value="2"/>
</dbReference>
<keyword evidence="4 7" id="KW-0812">Transmembrane</keyword>
<evidence type="ECO:0000256" key="1">
    <source>
        <dbReference type="ARBA" id="ARBA00004651"/>
    </source>
</evidence>
<dbReference type="Proteomes" id="UP000426027">
    <property type="component" value="Chromosome"/>
</dbReference>
<evidence type="ECO:0000313" key="8">
    <source>
        <dbReference type="EMBL" id="QGW29858.1"/>
    </source>
</evidence>
<evidence type="ECO:0000256" key="7">
    <source>
        <dbReference type="SAM" id="Phobius"/>
    </source>
</evidence>
<dbReference type="GO" id="GO:0015109">
    <property type="term" value="F:chromate transmembrane transporter activity"/>
    <property type="evidence" value="ECO:0007669"/>
    <property type="project" value="InterPro"/>
</dbReference>
<reference evidence="8 9" key="1">
    <citation type="submission" date="2019-11" db="EMBL/GenBank/DDBJ databases">
        <authorList>
            <person name="Im W.T."/>
        </authorList>
    </citation>
    <scope>NUCLEOTIDE SEQUENCE [LARGE SCALE GENOMIC DNA]</scope>
    <source>
        <strain evidence="8 9">SB-02</strain>
    </source>
</reference>
<feature type="transmembrane region" description="Helical" evidence="7">
    <location>
        <begin position="137"/>
        <end position="155"/>
    </location>
</feature>
<evidence type="ECO:0000256" key="5">
    <source>
        <dbReference type="ARBA" id="ARBA00022989"/>
    </source>
</evidence>
<dbReference type="AlphaFoldDB" id="A0A6I6GQA2"/>
<feature type="transmembrane region" description="Helical" evidence="7">
    <location>
        <begin position="397"/>
        <end position="413"/>
    </location>
</feature>
<keyword evidence="3" id="KW-1003">Cell membrane</keyword>
<keyword evidence="6 7" id="KW-0472">Membrane</keyword>
<proteinExistence type="inferred from homology"/>
<evidence type="ECO:0000256" key="2">
    <source>
        <dbReference type="ARBA" id="ARBA00005262"/>
    </source>
</evidence>
<evidence type="ECO:0000256" key="4">
    <source>
        <dbReference type="ARBA" id="ARBA00022692"/>
    </source>
</evidence>
<sequence length="414" mass="46555">MKLLRHIPFLRMVFVHSLTAFGGPQGHYGMMVRRFVQKRHDVTEAELMEFTAFVQLLPGASSTQTLTLIGYKRGGLLLGLLTLFIWVLPAGVLMSLLSFLLHYFDQQSKEADIFKFIQPMAVGFLAFAALRMGRIAIHNLITIVIAVVSVAITFLWFKTPWVFPVLLVAGGVVTNFSKKRIPQVEVKKRKIAWGNIWLFVVFFVLLGFMSEWARKQQVRLGHQEPQYRVWNLSENFYRFGSLVFGGGDVLVPLMYEQFVVRPKGENKYMTSEEFLTGSGMVRAIPGPVFSVAAFHGGMAMRKWGVGWQIVGCVAGLVFIFLPSVLLVLFFYPIWNYLKKYAVVYRSLEGINAVVVGIMAASSFYVMKDISIGSFQTVAMTNLAVMVGTFLLLSFTKLPSPIIVLVCLGLGFFLH</sequence>
<keyword evidence="5 7" id="KW-1133">Transmembrane helix</keyword>
<comment type="similarity">
    <text evidence="2">Belongs to the chromate ion transporter (CHR) (TC 2.A.51) family.</text>
</comment>
<evidence type="ECO:0000313" key="9">
    <source>
        <dbReference type="Proteomes" id="UP000426027"/>
    </source>
</evidence>
<feature type="transmembrane region" description="Helical" evidence="7">
    <location>
        <begin position="161"/>
        <end position="178"/>
    </location>
</feature>
<feature type="transmembrane region" description="Helical" evidence="7">
    <location>
        <begin position="309"/>
        <end position="334"/>
    </location>
</feature>
<dbReference type="KEGG" id="fls:GLV81_18575"/>
<dbReference type="EMBL" id="CP046566">
    <property type="protein sequence ID" value="QGW29858.1"/>
    <property type="molecule type" value="Genomic_DNA"/>
</dbReference>
<comment type="subcellular location">
    <subcellularLocation>
        <location evidence="1">Cell membrane</location>
        <topology evidence="1">Multi-pass membrane protein</topology>
    </subcellularLocation>
</comment>
<protein>
    <submittedName>
        <fullName evidence="8">Chromate efflux transporter</fullName>
    </submittedName>
</protein>
<accession>A0A6I6GQA2</accession>
<feature type="transmembrane region" description="Helical" evidence="7">
    <location>
        <begin position="190"/>
        <end position="209"/>
    </location>
</feature>
<feature type="transmembrane region" description="Helical" evidence="7">
    <location>
        <begin position="346"/>
        <end position="366"/>
    </location>
</feature>
<dbReference type="NCBIfam" id="TIGR00937">
    <property type="entry name" value="2A51"/>
    <property type="match status" value="1"/>
</dbReference>
<dbReference type="PIRSF" id="PIRSF004810">
    <property type="entry name" value="ChrA"/>
    <property type="match status" value="1"/>
</dbReference>